<dbReference type="EMBL" id="UGQF01000001">
    <property type="protein sequence ID" value="STZ01857.1"/>
    <property type="molecule type" value="Genomic_DNA"/>
</dbReference>
<dbReference type="Gene3D" id="1.10.150.20">
    <property type="entry name" value="5' to 3' exonuclease, C-terminal subdomain"/>
    <property type="match status" value="1"/>
</dbReference>
<evidence type="ECO:0000259" key="17">
    <source>
        <dbReference type="PROSITE" id="PS50173"/>
    </source>
</evidence>
<evidence type="ECO:0000256" key="7">
    <source>
        <dbReference type="ARBA" id="ARBA00022695"/>
    </source>
</evidence>
<dbReference type="Pfam" id="PF11799">
    <property type="entry name" value="IMS_C"/>
    <property type="match status" value="1"/>
</dbReference>
<keyword evidence="6 16" id="KW-0808">Transferase</keyword>
<dbReference type="InterPro" id="IPR050116">
    <property type="entry name" value="DNA_polymerase-Y"/>
</dbReference>
<sequence length="358" mass="39826">MSSIRKIIHLDMDAFFASVEQRDNPAYRGKPLVVGGDPNGRGVVAAASYEIRSFGVHSAMSCYEAKKRCPHAIFVRPRFDVYRDISTQIRDIMGRLTDLVEPLSLDEAYLDVTGQPHCGGSATLMANWLRQAIFDETGLTASAGVSFNKMLAKIASDINKPNGIAVITPDMADEFLSELAIERFFGIGKASAKRLHEMGVSTGGELRKLPLDELVQLFGNKRGQFYHDIAHGKDKRAVKPERVRKSIGTEITFLHNSNDDDFILAQIFGENESAFADLIKRELTAHTVTLKIKYSDFSQITRSVSVKSPFKHSGGVKPYLTDLFHHIPRELPIRLVGVTFSNLTHLDNMVEQLDLFDG</sequence>
<dbReference type="GO" id="GO:0006261">
    <property type="term" value="P:DNA-templated DNA replication"/>
    <property type="evidence" value="ECO:0007669"/>
    <property type="project" value="UniProtKB-UniRule"/>
</dbReference>
<evidence type="ECO:0000256" key="15">
    <source>
        <dbReference type="ARBA" id="ARBA00049244"/>
    </source>
</evidence>
<dbReference type="Pfam" id="PF21999">
    <property type="entry name" value="IMS_HHH_1"/>
    <property type="match status" value="1"/>
</dbReference>
<dbReference type="GO" id="GO:0003684">
    <property type="term" value="F:damaged DNA binding"/>
    <property type="evidence" value="ECO:0007669"/>
    <property type="project" value="InterPro"/>
</dbReference>
<keyword evidence="5 16" id="KW-0963">Cytoplasm</keyword>
<comment type="similarity">
    <text evidence="2 16">Belongs to the DNA polymerase type-Y family.</text>
</comment>
<accession>A0A378QLU4</accession>
<evidence type="ECO:0000256" key="11">
    <source>
        <dbReference type="ARBA" id="ARBA00022842"/>
    </source>
</evidence>
<evidence type="ECO:0000256" key="1">
    <source>
        <dbReference type="ARBA" id="ARBA00004496"/>
    </source>
</evidence>
<dbReference type="Proteomes" id="UP000254618">
    <property type="component" value="Unassembled WGS sequence"/>
</dbReference>
<keyword evidence="11 16" id="KW-0460">Magnesium</keyword>
<dbReference type="HAMAP" id="MF_01113">
    <property type="entry name" value="DNApol_IV"/>
    <property type="match status" value="1"/>
</dbReference>
<feature type="domain" description="UmuC" evidence="17">
    <location>
        <begin position="7"/>
        <end position="188"/>
    </location>
</feature>
<dbReference type="SUPFAM" id="SSF56672">
    <property type="entry name" value="DNA/RNA polymerases"/>
    <property type="match status" value="1"/>
</dbReference>
<dbReference type="NCBIfam" id="NF002677">
    <property type="entry name" value="PRK02406.1"/>
    <property type="match status" value="1"/>
</dbReference>
<keyword evidence="7 16" id="KW-0548">Nucleotidyltransferase</keyword>
<dbReference type="GO" id="GO:0009432">
    <property type="term" value="P:SOS response"/>
    <property type="evidence" value="ECO:0007669"/>
    <property type="project" value="TreeGrafter"/>
</dbReference>
<evidence type="ECO:0000256" key="3">
    <source>
        <dbReference type="ARBA" id="ARBA00011245"/>
    </source>
</evidence>
<organism evidence="19 21">
    <name type="scientific">Moraxella equi</name>
    <dbReference type="NCBI Taxonomy" id="60442"/>
    <lineage>
        <taxon>Bacteria</taxon>
        <taxon>Pseudomonadati</taxon>
        <taxon>Pseudomonadota</taxon>
        <taxon>Gammaproteobacteria</taxon>
        <taxon>Moraxellales</taxon>
        <taxon>Moraxellaceae</taxon>
        <taxon>Moraxella</taxon>
    </lineage>
</organism>
<evidence type="ECO:0000256" key="16">
    <source>
        <dbReference type="HAMAP-Rule" id="MF_01113"/>
    </source>
</evidence>
<evidence type="ECO:0000313" key="18">
    <source>
        <dbReference type="EMBL" id="OPH37132.1"/>
    </source>
</evidence>
<dbReference type="SUPFAM" id="SSF100879">
    <property type="entry name" value="Lesion bypass DNA polymerase (Y-family), little finger domain"/>
    <property type="match status" value="1"/>
</dbReference>
<dbReference type="Gene3D" id="3.30.70.270">
    <property type="match status" value="1"/>
</dbReference>
<keyword evidence="10 16" id="KW-0227">DNA damage</keyword>
<comment type="function">
    <text evidence="16">Poorly processive, error-prone DNA polymerase involved in untargeted mutagenesis. Copies undamaged DNA at stalled replication forks, which arise in vivo from mismatched or misaligned primer ends. These misaligned primers can be extended by PolIV. Exhibits no 3'-5' exonuclease (proofreading) activity. May be involved in translesional synthesis, in conjunction with the beta clamp from PolIII.</text>
</comment>
<dbReference type="InterPro" id="IPR036775">
    <property type="entry name" value="DNA_pol_Y-fam_lit_finger_sf"/>
</dbReference>
<comment type="catalytic activity">
    <reaction evidence="15 16">
        <text>DNA(n) + a 2'-deoxyribonucleoside 5'-triphosphate = DNA(n+1) + diphosphate</text>
        <dbReference type="Rhea" id="RHEA:22508"/>
        <dbReference type="Rhea" id="RHEA-COMP:17339"/>
        <dbReference type="Rhea" id="RHEA-COMP:17340"/>
        <dbReference type="ChEBI" id="CHEBI:33019"/>
        <dbReference type="ChEBI" id="CHEBI:61560"/>
        <dbReference type="ChEBI" id="CHEBI:173112"/>
        <dbReference type="EC" id="2.7.7.7"/>
    </reaction>
</comment>
<dbReference type="InterPro" id="IPR001126">
    <property type="entry name" value="UmuC"/>
</dbReference>
<dbReference type="InterPro" id="IPR022880">
    <property type="entry name" value="DNApol_IV"/>
</dbReference>
<dbReference type="RefSeq" id="WP_079326022.1">
    <property type="nucleotide sequence ID" value="NZ_MXAP01000083.1"/>
</dbReference>
<dbReference type="InterPro" id="IPR017961">
    <property type="entry name" value="DNA_pol_Y-fam_little_finger"/>
</dbReference>
<keyword evidence="12 16" id="KW-0239">DNA-directed DNA polymerase</keyword>
<dbReference type="PANTHER" id="PTHR11076:SF33">
    <property type="entry name" value="DNA POLYMERASE KAPPA"/>
    <property type="match status" value="1"/>
</dbReference>
<dbReference type="GO" id="GO:0000287">
    <property type="term" value="F:magnesium ion binding"/>
    <property type="evidence" value="ECO:0007669"/>
    <property type="project" value="UniProtKB-UniRule"/>
</dbReference>
<dbReference type="InterPro" id="IPR053848">
    <property type="entry name" value="IMS_HHH_1"/>
</dbReference>
<gene>
    <name evidence="16 19" type="primary">dinB</name>
    <name evidence="18" type="ORF">B5J93_08615</name>
    <name evidence="19" type="ORF">NCTC11012_00076</name>
</gene>
<dbReference type="GO" id="GO:0042276">
    <property type="term" value="P:error-prone translesion synthesis"/>
    <property type="evidence" value="ECO:0007669"/>
    <property type="project" value="TreeGrafter"/>
</dbReference>
<dbReference type="EC" id="2.7.7.7" evidence="16"/>
<evidence type="ECO:0000256" key="9">
    <source>
        <dbReference type="ARBA" id="ARBA00022723"/>
    </source>
</evidence>
<evidence type="ECO:0000313" key="20">
    <source>
        <dbReference type="Proteomes" id="UP000190777"/>
    </source>
</evidence>
<dbReference type="EMBL" id="MXAP01000083">
    <property type="protein sequence ID" value="OPH37132.1"/>
    <property type="molecule type" value="Genomic_DNA"/>
</dbReference>
<dbReference type="Pfam" id="PF00817">
    <property type="entry name" value="IMS"/>
    <property type="match status" value="1"/>
</dbReference>
<keyword evidence="14 16" id="KW-0234">DNA repair</keyword>
<dbReference type="GO" id="GO:0005829">
    <property type="term" value="C:cytosol"/>
    <property type="evidence" value="ECO:0007669"/>
    <property type="project" value="TreeGrafter"/>
</dbReference>
<dbReference type="GO" id="GO:0003887">
    <property type="term" value="F:DNA-directed DNA polymerase activity"/>
    <property type="evidence" value="ECO:0007669"/>
    <property type="project" value="UniProtKB-UniRule"/>
</dbReference>
<evidence type="ECO:0000256" key="13">
    <source>
        <dbReference type="ARBA" id="ARBA00023125"/>
    </source>
</evidence>
<evidence type="ECO:0000256" key="2">
    <source>
        <dbReference type="ARBA" id="ARBA00010945"/>
    </source>
</evidence>
<feature type="active site" evidence="16">
    <location>
        <position position="107"/>
    </location>
</feature>
<dbReference type="FunFam" id="3.40.1170.60:FF:000001">
    <property type="entry name" value="DNA polymerase IV"/>
    <property type="match status" value="1"/>
</dbReference>
<dbReference type="AlphaFoldDB" id="A0A378QLU4"/>
<reference evidence="19 21" key="2">
    <citation type="submission" date="2018-06" db="EMBL/GenBank/DDBJ databases">
        <authorList>
            <consortium name="Pathogen Informatics"/>
            <person name="Doyle S."/>
        </authorList>
    </citation>
    <scope>NUCLEOTIDE SEQUENCE [LARGE SCALE GENOMIC DNA]</scope>
    <source>
        <strain evidence="19 21">NCTC11012</strain>
    </source>
</reference>
<keyword evidence="13 16" id="KW-0238">DNA-binding</keyword>
<evidence type="ECO:0000256" key="5">
    <source>
        <dbReference type="ARBA" id="ARBA00022490"/>
    </source>
</evidence>
<dbReference type="InterPro" id="IPR043502">
    <property type="entry name" value="DNA/RNA_pol_sf"/>
</dbReference>
<dbReference type="Proteomes" id="UP000190777">
    <property type="component" value="Unassembled WGS sequence"/>
</dbReference>
<dbReference type="PROSITE" id="PS50173">
    <property type="entry name" value="UMUC"/>
    <property type="match status" value="1"/>
</dbReference>
<dbReference type="GO" id="GO:0006281">
    <property type="term" value="P:DNA repair"/>
    <property type="evidence" value="ECO:0007669"/>
    <property type="project" value="UniProtKB-UniRule"/>
</dbReference>
<evidence type="ECO:0000256" key="14">
    <source>
        <dbReference type="ARBA" id="ARBA00023204"/>
    </source>
</evidence>
<name>A0A378QLU4_9GAMM</name>
<keyword evidence="20" id="KW-1185">Reference proteome</keyword>
<comment type="cofactor">
    <cofactor evidence="16">
        <name>Mg(2+)</name>
        <dbReference type="ChEBI" id="CHEBI:18420"/>
    </cofactor>
    <text evidence="16">Binds 2 magnesium ions per subunit.</text>
</comment>
<keyword evidence="8 16" id="KW-0235">DNA replication</keyword>
<dbReference type="FunFam" id="3.30.1490.100:FF:000004">
    <property type="entry name" value="DNA polymerase IV"/>
    <property type="match status" value="1"/>
</dbReference>
<evidence type="ECO:0000256" key="4">
    <source>
        <dbReference type="ARBA" id="ARBA00022457"/>
    </source>
</evidence>
<dbReference type="Gene3D" id="3.30.1490.100">
    <property type="entry name" value="DNA polymerase, Y-family, little finger domain"/>
    <property type="match status" value="1"/>
</dbReference>
<feature type="binding site" evidence="16">
    <location>
        <position position="11"/>
    </location>
    <ligand>
        <name>Mg(2+)</name>
        <dbReference type="ChEBI" id="CHEBI:18420"/>
    </ligand>
</feature>
<protein>
    <recommendedName>
        <fullName evidence="16">DNA polymerase IV</fullName>
        <shortName evidence="16">Pol IV</shortName>
        <ecNumber evidence="16">2.7.7.7</ecNumber>
    </recommendedName>
</protein>
<evidence type="ECO:0000256" key="8">
    <source>
        <dbReference type="ARBA" id="ARBA00022705"/>
    </source>
</evidence>
<evidence type="ECO:0000256" key="10">
    <source>
        <dbReference type="ARBA" id="ARBA00022763"/>
    </source>
</evidence>
<comment type="subunit">
    <text evidence="3 16">Monomer.</text>
</comment>
<keyword evidence="9 16" id="KW-0479">Metal-binding</keyword>
<comment type="subcellular location">
    <subcellularLocation>
        <location evidence="1 16">Cytoplasm</location>
    </subcellularLocation>
</comment>
<dbReference type="InterPro" id="IPR043128">
    <property type="entry name" value="Rev_trsase/Diguanyl_cyclase"/>
</dbReference>
<evidence type="ECO:0000256" key="12">
    <source>
        <dbReference type="ARBA" id="ARBA00022932"/>
    </source>
</evidence>
<feature type="binding site" evidence="16">
    <location>
        <position position="106"/>
    </location>
    <ligand>
        <name>Mg(2+)</name>
        <dbReference type="ChEBI" id="CHEBI:18420"/>
    </ligand>
</feature>
<evidence type="ECO:0000313" key="19">
    <source>
        <dbReference type="EMBL" id="STZ01857.1"/>
    </source>
</evidence>
<feature type="site" description="Substrate discrimination" evidence="16">
    <location>
        <position position="16"/>
    </location>
</feature>
<evidence type="ECO:0000313" key="21">
    <source>
        <dbReference type="Proteomes" id="UP000254618"/>
    </source>
</evidence>
<dbReference type="CDD" id="cd03586">
    <property type="entry name" value="PolY_Pol_IV_kappa"/>
    <property type="match status" value="1"/>
</dbReference>
<reference evidence="18 20" key="1">
    <citation type="submission" date="2017-03" db="EMBL/GenBank/DDBJ databases">
        <title>Draft genome sequence of Moraxella equi CCUG 4950T type strain.</title>
        <authorList>
            <person name="Salva-Serra F."/>
            <person name="Engstrom-Jakobsson H."/>
            <person name="Thorell K."/>
            <person name="Jaen-Luchoro D."/>
            <person name="Gonzales-Siles L."/>
            <person name="Karlsson R."/>
            <person name="Yazdan S."/>
            <person name="Boulund F."/>
            <person name="Johnning A."/>
            <person name="Engstrand L."/>
            <person name="Kristiansson E."/>
            <person name="Moore E."/>
        </authorList>
    </citation>
    <scope>NUCLEOTIDE SEQUENCE [LARGE SCALE GENOMIC DNA]</scope>
    <source>
        <strain evidence="18 20">CCUG 4950</strain>
    </source>
</reference>
<proteinExistence type="inferred from homology"/>
<evidence type="ECO:0000256" key="6">
    <source>
        <dbReference type="ARBA" id="ARBA00022679"/>
    </source>
</evidence>
<keyword evidence="4 16" id="KW-0515">Mutator protein</keyword>
<dbReference type="Gene3D" id="3.40.1170.60">
    <property type="match status" value="1"/>
</dbReference>
<dbReference type="PANTHER" id="PTHR11076">
    <property type="entry name" value="DNA REPAIR POLYMERASE UMUC / TRANSFERASE FAMILY MEMBER"/>
    <property type="match status" value="1"/>
</dbReference>